<evidence type="ECO:0000313" key="14">
    <source>
        <dbReference type="Proteomes" id="UP000600918"/>
    </source>
</evidence>
<dbReference type="SUPFAM" id="SSF81321">
    <property type="entry name" value="Family A G protein-coupled receptor-like"/>
    <property type="match status" value="1"/>
</dbReference>
<evidence type="ECO:0000256" key="6">
    <source>
        <dbReference type="ARBA" id="ARBA00023040"/>
    </source>
</evidence>
<keyword evidence="4 11" id="KW-0812">Transmembrane</keyword>
<keyword evidence="14" id="KW-1185">Reference proteome</keyword>
<evidence type="ECO:0000256" key="4">
    <source>
        <dbReference type="ARBA" id="ARBA00022692"/>
    </source>
</evidence>
<evidence type="ECO:0000256" key="2">
    <source>
        <dbReference type="ARBA" id="ARBA00010663"/>
    </source>
</evidence>
<feature type="transmembrane region" description="Helical" evidence="11">
    <location>
        <begin position="103"/>
        <end position="127"/>
    </location>
</feature>
<feature type="domain" description="G-protein coupled receptors family 1 profile" evidence="12">
    <location>
        <begin position="118"/>
        <end position="157"/>
    </location>
</feature>
<evidence type="ECO:0000256" key="11">
    <source>
        <dbReference type="SAM" id="Phobius"/>
    </source>
</evidence>
<keyword evidence="5 11" id="KW-1133">Transmembrane helix</keyword>
<reference evidence="13" key="1">
    <citation type="journal article" date="2020" name="G3 (Bethesda)">
        <title>High-Quality Assemblies for Three Invasive Social Wasps from the &lt;i&gt;Vespula&lt;/i&gt; Genus.</title>
        <authorList>
            <person name="Harrop T.W.R."/>
            <person name="Guhlin J."/>
            <person name="McLaughlin G.M."/>
            <person name="Permina E."/>
            <person name="Stockwell P."/>
            <person name="Gilligan J."/>
            <person name="Le Lec M.F."/>
            <person name="Gruber M.A.M."/>
            <person name="Quinn O."/>
            <person name="Lovegrove M."/>
            <person name="Duncan E.J."/>
            <person name="Remnant E.J."/>
            <person name="Van Eeckhoven J."/>
            <person name="Graham B."/>
            <person name="Knapp R.A."/>
            <person name="Langford K.W."/>
            <person name="Kronenberg Z."/>
            <person name="Press M.O."/>
            <person name="Eacker S.M."/>
            <person name="Wilson-Rankin E.E."/>
            <person name="Purcell J."/>
            <person name="Lester P.J."/>
            <person name="Dearden P.K."/>
        </authorList>
    </citation>
    <scope>NUCLEOTIDE SEQUENCE</scope>
    <source>
        <strain evidence="13">Volc-1</strain>
    </source>
</reference>
<dbReference type="EMBL" id="JACSDY010000003">
    <property type="protein sequence ID" value="KAF7432216.1"/>
    <property type="molecule type" value="Genomic_DNA"/>
</dbReference>
<evidence type="ECO:0000259" key="12">
    <source>
        <dbReference type="PROSITE" id="PS50262"/>
    </source>
</evidence>
<evidence type="ECO:0000256" key="3">
    <source>
        <dbReference type="ARBA" id="ARBA00022475"/>
    </source>
</evidence>
<sequence length="207" mass="22182">MTPASMIPMIELERVEPYEGFFLESVEVENMSSLIDVEFDGGETVRSVVRRILNESDYELKIVLEDDGTGVGGVVAAAGGGGGGGAAGGGARTDVDNEGLNNWWAMLALVLVVGTAAGNILVCLAIAWERKLQNVTNYFLMSLAITDLMVAILVMPLGILTLVRGKTSKEIESPTDRLNELNEDKARRSKVFGHLLRPSSSIDVGEK</sequence>
<dbReference type="Proteomes" id="UP000600918">
    <property type="component" value="Unassembled WGS sequence"/>
</dbReference>
<dbReference type="GO" id="GO:0004993">
    <property type="term" value="F:G protein-coupled serotonin receptor activity"/>
    <property type="evidence" value="ECO:0007669"/>
    <property type="project" value="UniProtKB-ARBA"/>
</dbReference>
<evidence type="ECO:0000256" key="10">
    <source>
        <dbReference type="ARBA" id="ARBA00023224"/>
    </source>
</evidence>
<comment type="similarity">
    <text evidence="2">Belongs to the G-protein coupled receptor 1 family.</text>
</comment>
<dbReference type="GO" id="GO:0071880">
    <property type="term" value="P:adenylate cyclase-activating adrenergic receptor signaling pathway"/>
    <property type="evidence" value="ECO:0007669"/>
    <property type="project" value="TreeGrafter"/>
</dbReference>
<accession>A0A834P8L3</accession>
<evidence type="ECO:0000256" key="7">
    <source>
        <dbReference type="ARBA" id="ARBA00023136"/>
    </source>
</evidence>
<dbReference type="PANTHER" id="PTHR24248:SF199">
    <property type="entry name" value="IP13425P-RELATED"/>
    <property type="match status" value="1"/>
</dbReference>
<keyword evidence="3" id="KW-1003">Cell membrane</keyword>
<dbReference type="PROSITE" id="PS50262">
    <property type="entry name" value="G_PROTEIN_RECEP_F1_2"/>
    <property type="match status" value="1"/>
</dbReference>
<keyword evidence="8" id="KW-1015">Disulfide bond</keyword>
<evidence type="ECO:0000256" key="1">
    <source>
        <dbReference type="ARBA" id="ARBA00004651"/>
    </source>
</evidence>
<keyword evidence="6" id="KW-0297">G-protein coupled receptor</keyword>
<gene>
    <name evidence="13" type="ORF">H0235_005140</name>
</gene>
<comment type="caution">
    <text evidence="13">The sequence shown here is derived from an EMBL/GenBank/DDBJ whole genome shotgun (WGS) entry which is preliminary data.</text>
</comment>
<dbReference type="InterPro" id="IPR000276">
    <property type="entry name" value="GPCR_Rhodpsn"/>
</dbReference>
<dbReference type="GO" id="GO:0043410">
    <property type="term" value="P:positive regulation of MAPK cascade"/>
    <property type="evidence" value="ECO:0007669"/>
    <property type="project" value="TreeGrafter"/>
</dbReference>
<comment type="subcellular location">
    <subcellularLocation>
        <location evidence="1">Cell membrane</location>
        <topology evidence="1">Multi-pass membrane protein</topology>
    </subcellularLocation>
</comment>
<dbReference type="PANTHER" id="PTHR24248">
    <property type="entry name" value="ADRENERGIC RECEPTOR-RELATED G-PROTEIN COUPLED RECEPTOR"/>
    <property type="match status" value="1"/>
</dbReference>
<dbReference type="Pfam" id="PF00001">
    <property type="entry name" value="7tm_1"/>
    <property type="match status" value="1"/>
</dbReference>
<dbReference type="InterPro" id="IPR017452">
    <property type="entry name" value="GPCR_Rhodpsn_7TM"/>
</dbReference>
<protein>
    <recommendedName>
        <fullName evidence="12">G-protein coupled receptors family 1 profile domain-containing protein</fullName>
    </recommendedName>
</protein>
<evidence type="ECO:0000256" key="5">
    <source>
        <dbReference type="ARBA" id="ARBA00022989"/>
    </source>
</evidence>
<dbReference type="AlphaFoldDB" id="A0A834P8L3"/>
<keyword evidence="9" id="KW-0675">Receptor</keyword>
<keyword evidence="7 11" id="KW-0472">Membrane</keyword>
<proteinExistence type="inferred from homology"/>
<evidence type="ECO:0000313" key="13">
    <source>
        <dbReference type="EMBL" id="KAF7432216.1"/>
    </source>
</evidence>
<keyword evidence="10" id="KW-0807">Transducer</keyword>
<name>A0A834P8L3_VESPE</name>
<evidence type="ECO:0000256" key="8">
    <source>
        <dbReference type="ARBA" id="ARBA00023157"/>
    </source>
</evidence>
<dbReference type="PRINTS" id="PR00237">
    <property type="entry name" value="GPCRRHODOPSN"/>
</dbReference>
<dbReference type="GO" id="GO:0005886">
    <property type="term" value="C:plasma membrane"/>
    <property type="evidence" value="ECO:0007669"/>
    <property type="project" value="UniProtKB-SubCell"/>
</dbReference>
<organism evidence="13 14">
    <name type="scientific">Vespula pensylvanica</name>
    <name type="common">Western yellow jacket</name>
    <name type="synonym">Wasp</name>
    <dbReference type="NCBI Taxonomy" id="30213"/>
    <lineage>
        <taxon>Eukaryota</taxon>
        <taxon>Metazoa</taxon>
        <taxon>Ecdysozoa</taxon>
        <taxon>Arthropoda</taxon>
        <taxon>Hexapoda</taxon>
        <taxon>Insecta</taxon>
        <taxon>Pterygota</taxon>
        <taxon>Neoptera</taxon>
        <taxon>Endopterygota</taxon>
        <taxon>Hymenoptera</taxon>
        <taxon>Apocrita</taxon>
        <taxon>Aculeata</taxon>
        <taxon>Vespoidea</taxon>
        <taxon>Vespidae</taxon>
        <taxon>Vespinae</taxon>
        <taxon>Vespula</taxon>
    </lineage>
</organism>
<evidence type="ECO:0000256" key="9">
    <source>
        <dbReference type="ARBA" id="ARBA00023170"/>
    </source>
</evidence>
<dbReference type="Gene3D" id="1.20.1070.10">
    <property type="entry name" value="Rhodopsin 7-helix transmembrane proteins"/>
    <property type="match status" value="1"/>
</dbReference>
<feature type="transmembrane region" description="Helical" evidence="11">
    <location>
        <begin position="139"/>
        <end position="163"/>
    </location>
</feature>